<reference evidence="1" key="1">
    <citation type="submission" date="2022-07" db="EMBL/GenBank/DDBJ databases">
        <title>Phylogenomic reconstructions and comparative analyses of Kickxellomycotina fungi.</title>
        <authorList>
            <person name="Reynolds N.K."/>
            <person name="Stajich J.E."/>
            <person name="Barry K."/>
            <person name="Grigoriev I.V."/>
            <person name="Crous P."/>
            <person name="Smith M.E."/>
        </authorList>
    </citation>
    <scope>NUCLEOTIDE SEQUENCE</scope>
    <source>
        <strain evidence="1">Benny 63K</strain>
    </source>
</reference>
<proteinExistence type="predicted"/>
<gene>
    <name evidence="1" type="ORF">LPJ66_008280</name>
</gene>
<keyword evidence="2" id="KW-1185">Reference proteome</keyword>
<name>A0ACC1IAU4_9FUNG</name>
<dbReference type="Proteomes" id="UP001150581">
    <property type="component" value="Unassembled WGS sequence"/>
</dbReference>
<organism evidence="1 2">
    <name type="scientific">Kickxella alabastrina</name>
    <dbReference type="NCBI Taxonomy" id="61397"/>
    <lineage>
        <taxon>Eukaryota</taxon>
        <taxon>Fungi</taxon>
        <taxon>Fungi incertae sedis</taxon>
        <taxon>Zoopagomycota</taxon>
        <taxon>Kickxellomycotina</taxon>
        <taxon>Kickxellomycetes</taxon>
        <taxon>Kickxellales</taxon>
        <taxon>Kickxellaceae</taxon>
        <taxon>Kickxella</taxon>
    </lineage>
</organism>
<sequence>MLPPDDTIASAQGTLCTPSFSNDLEANSMQLAHSYSESFSEDLILIQTQSLDDKALDQLPKSFTPNDIDACAPAGSTYAWVIVACAAFNMMCTFGITNSFGVFSTYYINFIYPDVSTANIAWIGTAMTFFTLSGSVFTGPLTDKFGFRAVPLVGTTICSIALLLTSFTNALWQLVLTQGVMFGIGAALIYAPSVSLTSQWHDKTRPLATGIAVAGSGVGGMLFTGITQTLMESVGYKWTLRILALILLCVSGSAGLFYKRRVSVPRGGVNFMAVAKDVRLIVVGMAGFFINVGLFVIFYYLPTAALMIGESRHASNNLILYINAGSTVGRILMAYATVWTGSINSIFVSYLTCSILILVVMLAVKSMVGYVILSVIFGALSASYISVTPLLLTEFFGTQSVATAIGIMNAWCSIGILVGNPSQGAIYQRFDRPKNSFMAISIWGSLSLFLAAFCYFLLKFVVVRGSTNRIWSIL</sequence>
<protein>
    <submittedName>
        <fullName evidence="1">Uncharacterized protein</fullName>
    </submittedName>
</protein>
<evidence type="ECO:0000313" key="2">
    <source>
        <dbReference type="Proteomes" id="UP001150581"/>
    </source>
</evidence>
<dbReference type="EMBL" id="JANBPG010001632">
    <property type="protein sequence ID" value="KAJ1888994.1"/>
    <property type="molecule type" value="Genomic_DNA"/>
</dbReference>
<accession>A0ACC1IAU4</accession>
<evidence type="ECO:0000313" key="1">
    <source>
        <dbReference type="EMBL" id="KAJ1888994.1"/>
    </source>
</evidence>
<comment type="caution">
    <text evidence="1">The sequence shown here is derived from an EMBL/GenBank/DDBJ whole genome shotgun (WGS) entry which is preliminary data.</text>
</comment>